<dbReference type="Pfam" id="PF00294">
    <property type="entry name" value="PfkB"/>
    <property type="match status" value="2"/>
</dbReference>
<dbReference type="PANTHER" id="PTHR42909:SF1">
    <property type="entry name" value="CARBOHYDRATE KINASE PFKB DOMAIN-CONTAINING PROTEIN"/>
    <property type="match status" value="1"/>
</dbReference>
<feature type="compositionally biased region" description="Basic and acidic residues" evidence="2">
    <location>
        <begin position="593"/>
        <end position="610"/>
    </location>
</feature>
<dbReference type="Proteomes" id="UP001291623">
    <property type="component" value="Unassembled WGS sequence"/>
</dbReference>
<feature type="region of interest" description="Disordered" evidence="2">
    <location>
        <begin position="37"/>
        <end position="90"/>
    </location>
</feature>
<feature type="domain" description="Carbohydrate kinase PfkB" evidence="3">
    <location>
        <begin position="136"/>
        <end position="363"/>
    </location>
</feature>
<keyword evidence="5" id="KW-1185">Reference proteome</keyword>
<dbReference type="EMBL" id="JAVYJV010000006">
    <property type="protein sequence ID" value="KAK4368286.1"/>
    <property type="molecule type" value="Genomic_DNA"/>
</dbReference>
<dbReference type="GO" id="GO:0046872">
    <property type="term" value="F:metal ion binding"/>
    <property type="evidence" value="ECO:0007669"/>
    <property type="project" value="UniProtKB-KW"/>
</dbReference>
<reference evidence="4" key="1">
    <citation type="submission" date="2023-12" db="EMBL/GenBank/DDBJ databases">
        <title>Genome assembly of Anisodus tanguticus.</title>
        <authorList>
            <person name="Wang Y.-J."/>
        </authorList>
    </citation>
    <scope>NUCLEOTIDE SEQUENCE</scope>
    <source>
        <strain evidence="4">KB-2021</strain>
        <tissue evidence="4">Leaf</tissue>
    </source>
</reference>
<accession>A0AAE1SG60</accession>
<evidence type="ECO:0000313" key="4">
    <source>
        <dbReference type="EMBL" id="KAK4368286.1"/>
    </source>
</evidence>
<dbReference type="SUPFAM" id="SSF53613">
    <property type="entry name" value="Ribokinase-like"/>
    <property type="match status" value="1"/>
</dbReference>
<feature type="compositionally biased region" description="Pro residues" evidence="2">
    <location>
        <begin position="44"/>
        <end position="89"/>
    </location>
</feature>
<proteinExistence type="predicted"/>
<dbReference type="Gene3D" id="3.40.1190.20">
    <property type="match status" value="1"/>
</dbReference>
<dbReference type="InterPro" id="IPR029056">
    <property type="entry name" value="Ribokinase-like"/>
</dbReference>
<comment type="caution">
    <text evidence="4">The sequence shown here is derived from an EMBL/GenBank/DDBJ whole genome shotgun (WGS) entry which is preliminary data.</text>
</comment>
<dbReference type="GO" id="GO:0005737">
    <property type="term" value="C:cytoplasm"/>
    <property type="evidence" value="ECO:0007669"/>
    <property type="project" value="TreeGrafter"/>
</dbReference>
<protein>
    <recommendedName>
        <fullName evidence="3">Carbohydrate kinase PfkB domain-containing protein</fullName>
    </recommendedName>
</protein>
<feature type="region of interest" description="Disordered" evidence="2">
    <location>
        <begin position="592"/>
        <end position="655"/>
    </location>
</feature>
<dbReference type="GO" id="GO:0016798">
    <property type="term" value="F:hydrolase activity, acting on glycosyl bonds"/>
    <property type="evidence" value="ECO:0007669"/>
    <property type="project" value="TreeGrafter"/>
</dbReference>
<keyword evidence="1" id="KW-0479">Metal-binding</keyword>
<gene>
    <name evidence="4" type="ORF">RND71_012078</name>
</gene>
<feature type="region of interest" description="Disordered" evidence="2">
    <location>
        <begin position="509"/>
        <end position="528"/>
    </location>
</feature>
<name>A0AAE1SG60_9SOLA</name>
<feature type="compositionally biased region" description="Basic residues" evidence="2">
    <location>
        <begin position="625"/>
        <end position="634"/>
    </location>
</feature>
<dbReference type="InterPro" id="IPR011611">
    <property type="entry name" value="PfkB_dom"/>
</dbReference>
<evidence type="ECO:0000313" key="5">
    <source>
        <dbReference type="Proteomes" id="UP001291623"/>
    </source>
</evidence>
<evidence type="ECO:0000259" key="3">
    <source>
        <dbReference type="Pfam" id="PF00294"/>
    </source>
</evidence>
<dbReference type="AlphaFoldDB" id="A0AAE1SG60"/>
<evidence type="ECO:0000256" key="1">
    <source>
        <dbReference type="ARBA" id="ARBA00022723"/>
    </source>
</evidence>
<evidence type="ECO:0000256" key="2">
    <source>
        <dbReference type="SAM" id="MobiDB-lite"/>
    </source>
</evidence>
<feature type="domain" description="Carbohydrate kinase PfkB" evidence="3">
    <location>
        <begin position="410"/>
        <end position="461"/>
    </location>
</feature>
<organism evidence="4 5">
    <name type="scientific">Anisodus tanguticus</name>
    <dbReference type="NCBI Taxonomy" id="243964"/>
    <lineage>
        <taxon>Eukaryota</taxon>
        <taxon>Viridiplantae</taxon>
        <taxon>Streptophyta</taxon>
        <taxon>Embryophyta</taxon>
        <taxon>Tracheophyta</taxon>
        <taxon>Spermatophyta</taxon>
        <taxon>Magnoliopsida</taxon>
        <taxon>eudicotyledons</taxon>
        <taxon>Gunneridae</taxon>
        <taxon>Pentapetalae</taxon>
        <taxon>asterids</taxon>
        <taxon>lamiids</taxon>
        <taxon>Solanales</taxon>
        <taxon>Solanaceae</taxon>
        <taxon>Solanoideae</taxon>
        <taxon>Hyoscyameae</taxon>
        <taxon>Anisodus</taxon>
    </lineage>
</organism>
<dbReference type="GO" id="GO:0004730">
    <property type="term" value="F:pseudouridylate synthase activity"/>
    <property type="evidence" value="ECO:0007669"/>
    <property type="project" value="TreeGrafter"/>
</dbReference>
<sequence length="655" mass="71941">MAGRLNVRHLQDQNRIETYSQRSYSQFPPTRYYQAPQWSVTSYPSPPPPPPPQRIATNPPPPHRITSNPPAPPPPPQRIASTPPAPPPQRIVTEPVVIGVMVLDINATPITRLDRLRSSGMVLNTNQTPNSATRLSVSPGKVAYISGGVARNVADCMSKLKAKPFMISAVGHDWSGNLLWENWKSTGLSDHGILREKNIDTAVSCNTFDGNGKLAAAVASVESIEKFLTPEWIVKFKVKISTAPILMVDANLTPHSLEASCQMAAQFFIPVWFNPASVAKSIRIASVVHYVSFVSGNEDELIVMANGLYGRDIFSPIRRDDSSTVDSLFELLKPAIQVLLYKGVKVIIVTIGSHGAFLCSKSKSDLDGLDFKGKRPPSLSKQLCDAVDEKWLTGKFHGPSRYNLSSDFYAVHFPALPGSVVRVTGAGDCLVGGTIASLCAGLDVMQSVSVGIAAAKFAIEVETNVPAEQSLGRIAYDAMYVYSGMSVNQNNTTKNPSLIESTSNQITRHLATSQPPPQQLQSQSQNPTIGVHDPLIRGSANNYQISPGHVHQIDEQMTVRGQQYQQPINTSVQQKKDAEEKPKYAEILMKNNIRNEAKQEDKHEEGQVENKEEEEEDASWLWKAVKSKKEKKRTVKEANQRAAANGKNKNKHTKY</sequence>
<dbReference type="PANTHER" id="PTHR42909">
    <property type="entry name" value="ZGC:136858"/>
    <property type="match status" value="1"/>
</dbReference>